<dbReference type="Proteomes" id="UP000443353">
    <property type="component" value="Unassembled WGS sequence"/>
</dbReference>
<dbReference type="EMBL" id="WSES01000006">
    <property type="protein sequence ID" value="MVW62396.1"/>
    <property type="molecule type" value="Genomic_DNA"/>
</dbReference>
<gene>
    <name evidence="1" type="ORF">GPY61_20915</name>
</gene>
<dbReference type="AlphaFoldDB" id="A0A7X3G2A0"/>
<proteinExistence type="predicted"/>
<name>A0A7X3G2A0_9BURK</name>
<reference evidence="1 2" key="1">
    <citation type="submission" date="2019-12" db="EMBL/GenBank/DDBJ databases">
        <authorList>
            <person name="Li C."/>
            <person name="Zhao J."/>
        </authorList>
    </citation>
    <scope>NUCLEOTIDE SEQUENCE [LARGE SCALE GENOMIC DNA]</scope>
    <source>
        <strain evidence="1 2">NEAU-DD11</strain>
    </source>
</reference>
<protein>
    <submittedName>
        <fullName evidence="1">Uncharacterized protein</fullName>
    </submittedName>
</protein>
<accession>A0A7X3G2A0</accession>
<evidence type="ECO:0000313" key="2">
    <source>
        <dbReference type="Proteomes" id="UP000443353"/>
    </source>
</evidence>
<organism evidence="1 2">
    <name type="scientific">Massilia cellulosiltytica</name>
    <dbReference type="NCBI Taxonomy" id="2683234"/>
    <lineage>
        <taxon>Bacteria</taxon>
        <taxon>Pseudomonadati</taxon>
        <taxon>Pseudomonadota</taxon>
        <taxon>Betaproteobacteria</taxon>
        <taxon>Burkholderiales</taxon>
        <taxon>Oxalobacteraceae</taxon>
        <taxon>Telluria group</taxon>
        <taxon>Massilia</taxon>
    </lineage>
</organism>
<keyword evidence="2" id="KW-1185">Reference proteome</keyword>
<evidence type="ECO:0000313" key="1">
    <source>
        <dbReference type="EMBL" id="MVW62396.1"/>
    </source>
</evidence>
<dbReference type="RefSeq" id="WP_056131219.1">
    <property type="nucleotide sequence ID" value="NZ_CP168562.1"/>
</dbReference>
<sequence>MERRSDYKTALMIESTIHEAQEQNRSPARALASLGVPFEIAMRVLTRPDERRHAVPPPRSADAQG</sequence>
<comment type="caution">
    <text evidence="1">The sequence shown here is derived from an EMBL/GenBank/DDBJ whole genome shotgun (WGS) entry which is preliminary data.</text>
</comment>